<dbReference type="InterPro" id="IPR001597">
    <property type="entry name" value="ArAA_b-elim_lyase/Thr_aldolase"/>
</dbReference>
<evidence type="ECO:0000256" key="3">
    <source>
        <dbReference type="ARBA" id="ARBA00022898"/>
    </source>
</evidence>
<dbReference type="OrthoDB" id="9774495at2"/>
<keyword evidence="3" id="KW-0663">Pyridoxal phosphate</keyword>
<dbReference type="Gene3D" id="3.40.640.10">
    <property type="entry name" value="Type I PLP-dependent aspartate aminotransferase-like (Major domain)"/>
    <property type="match status" value="1"/>
</dbReference>
<dbReference type="InterPro" id="IPR015421">
    <property type="entry name" value="PyrdxlP-dep_Trfase_major"/>
</dbReference>
<dbReference type="RefSeq" id="WP_111321856.1">
    <property type="nucleotide sequence ID" value="NZ_BIFX01000003.1"/>
</dbReference>
<feature type="domain" description="Aromatic amino acid beta-eliminating lyase/threonine aldolase" evidence="4">
    <location>
        <begin position="43"/>
        <end position="284"/>
    </location>
</feature>
<gene>
    <name evidence="5" type="ORF">EI42_02247</name>
</gene>
<sequence length="364" mass="40760">MMLFANTGLRTTCDRFLCGHTPLTQRDQLKQLALSPLLDMPIDRYGQGPAIQLLEQETAEILGKEAAVFVHKGVVAQQMALRTWAERTRRYTVALHPKSHIDADERNAYERLHPLIGLRVGSEHSMFTLQELKALHEPPGSITIELPLRNAGFTLLPWDELYAISTWAREQHIPLHFDGARLWECGPYYGRSYAEIASLADSVYVSFYKGLGGLAGCVLAGPKDFIEETQAWQTRLGGNIFTVFPYVLSAYEGLQHHLPKMASYVARAREIAAALSRIEGVQLVPDPPHINSFQLYLPAPAKALQKGIEHLAETEHIWLFGTLHETQFPSLTMVEVVVGEATEQWTTSEVVEALQKLLQLARDA</sequence>
<dbReference type="PANTHER" id="PTHR48097">
    <property type="entry name" value="L-THREONINE ALDOLASE-RELATED"/>
    <property type="match status" value="1"/>
</dbReference>
<comment type="caution">
    <text evidence="5">The sequence shown here is derived from an EMBL/GenBank/DDBJ whole genome shotgun (WGS) entry which is preliminary data.</text>
</comment>
<evidence type="ECO:0000313" key="5">
    <source>
        <dbReference type="EMBL" id="PZW31150.1"/>
    </source>
</evidence>
<dbReference type="EMBL" id="QKUF01000006">
    <property type="protein sequence ID" value="PZW31150.1"/>
    <property type="molecule type" value="Genomic_DNA"/>
</dbReference>
<name>A0A326U8L7_THEHA</name>
<accession>A0A326U8L7</accession>
<organism evidence="5 6">
    <name type="scientific">Thermosporothrix hazakensis</name>
    <dbReference type="NCBI Taxonomy" id="644383"/>
    <lineage>
        <taxon>Bacteria</taxon>
        <taxon>Bacillati</taxon>
        <taxon>Chloroflexota</taxon>
        <taxon>Ktedonobacteria</taxon>
        <taxon>Ktedonobacterales</taxon>
        <taxon>Thermosporotrichaceae</taxon>
        <taxon>Thermosporothrix</taxon>
    </lineage>
</organism>
<evidence type="ECO:0000256" key="1">
    <source>
        <dbReference type="ARBA" id="ARBA00001933"/>
    </source>
</evidence>
<dbReference type="AlphaFoldDB" id="A0A326U8L7"/>
<evidence type="ECO:0000256" key="2">
    <source>
        <dbReference type="ARBA" id="ARBA00006966"/>
    </source>
</evidence>
<evidence type="ECO:0000313" key="6">
    <source>
        <dbReference type="Proteomes" id="UP000248806"/>
    </source>
</evidence>
<dbReference type="GO" id="GO:0005829">
    <property type="term" value="C:cytosol"/>
    <property type="evidence" value="ECO:0007669"/>
    <property type="project" value="TreeGrafter"/>
</dbReference>
<protein>
    <submittedName>
        <fullName evidence="5">L-threonine aldolase</fullName>
    </submittedName>
</protein>
<dbReference type="InterPro" id="IPR015422">
    <property type="entry name" value="PyrdxlP-dep_Trfase_small"/>
</dbReference>
<dbReference type="InterPro" id="IPR015424">
    <property type="entry name" value="PyrdxlP-dep_Trfase"/>
</dbReference>
<reference evidence="5 6" key="1">
    <citation type="submission" date="2018-06" db="EMBL/GenBank/DDBJ databases">
        <title>Genomic Encyclopedia of Archaeal and Bacterial Type Strains, Phase II (KMG-II): from individual species to whole genera.</title>
        <authorList>
            <person name="Goeker M."/>
        </authorList>
    </citation>
    <scope>NUCLEOTIDE SEQUENCE [LARGE SCALE GENOMIC DNA]</scope>
    <source>
        <strain evidence="5 6">ATCC BAA-1881</strain>
    </source>
</reference>
<evidence type="ECO:0000259" key="4">
    <source>
        <dbReference type="Pfam" id="PF01212"/>
    </source>
</evidence>
<dbReference type="GO" id="GO:0006567">
    <property type="term" value="P:L-threonine catabolic process"/>
    <property type="evidence" value="ECO:0007669"/>
    <property type="project" value="TreeGrafter"/>
</dbReference>
<comment type="similarity">
    <text evidence="2">Belongs to the threonine aldolase family.</text>
</comment>
<keyword evidence="6" id="KW-1185">Reference proteome</keyword>
<dbReference type="SUPFAM" id="SSF53383">
    <property type="entry name" value="PLP-dependent transferases"/>
    <property type="match status" value="1"/>
</dbReference>
<dbReference type="Pfam" id="PF01212">
    <property type="entry name" value="Beta_elim_lyase"/>
    <property type="match status" value="1"/>
</dbReference>
<dbReference type="Proteomes" id="UP000248806">
    <property type="component" value="Unassembled WGS sequence"/>
</dbReference>
<dbReference type="GO" id="GO:0006545">
    <property type="term" value="P:glycine biosynthetic process"/>
    <property type="evidence" value="ECO:0007669"/>
    <property type="project" value="TreeGrafter"/>
</dbReference>
<dbReference type="PANTHER" id="PTHR48097:SF9">
    <property type="entry name" value="L-THREONINE ALDOLASE"/>
    <property type="match status" value="1"/>
</dbReference>
<dbReference type="GO" id="GO:0008732">
    <property type="term" value="F:L-allo-threonine aldolase activity"/>
    <property type="evidence" value="ECO:0007669"/>
    <property type="project" value="TreeGrafter"/>
</dbReference>
<dbReference type="Gene3D" id="3.90.1150.10">
    <property type="entry name" value="Aspartate Aminotransferase, domain 1"/>
    <property type="match status" value="1"/>
</dbReference>
<proteinExistence type="inferred from homology"/>
<comment type="cofactor">
    <cofactor evidence="1">
        <name>pyridoxal 5'-phosphate</name>
        <dbReference type="ChEBI" id="CHEBI:597326"/>
    </cofactor>
</comment>